<name>A0A1B0CA09_LUTLO</name>
<dbReference type="EnsemblMetazoa" id="LLOJ000781-RA">
    <property type="protein sequence ID" value="LLOJ000781-PA"/>
    <property type="gene ID" value="LLOJ000781"/>
</dbReference>
<sequence>MQKTELEQLQEDFEKTRAEMQKELEKLPKSFEMMQNLQKKVNLLQEKNKAVLSAQLNEEPQVSGETIKAYMECICNFAELIKLKESNGSPLSSAEIKTTKEKLENEATKIKMVTDYLGEASTSFDLSINGSDGDSESNSSFSPNNTFEGM</sequence>
<evidence type="ECO:0000256" key="1">
    <source>
        <dbReference type="SAM" id="Coils"/>
    </source>
</evidence>
<proteinExistence type="predicted"/>
<feature type="coiled-coil region" evidence="1">
    <location>
        <begin position="3"/>
        <end position="54"/>
    </location>
</feature>
<dbReference type="VEuPathDB" id="VectorBase:LLOJ000781"/>
<evidence type="ECO:0000313" key="3">
    <source>
        <dbReference type="EnsemblMetazoa" id="LLOJ000781-PA"/>
    </source>
</evidence>
<evidence type="ECO:0000313" key="4">
    <source>
        <dbReference type="Proteomes" id="UP000092461"/>
    </source>
</evidence>
<accession>A0A1B0CA09</accession>
<reference evidence="3" key="1">
    <citation type="submission" date="2020-05" db="UniProtKB">
        <authorList>
            <consortium name="EnsemblMetazoa"/>
        </authorList>
    </citation>
    <scope>IDENTIFICATION</scope>
    <source>
        <strain evidence="3">Jacobina</strain>
    </source>
</reference>
<feature type="region of interest" description="Disordered" evidence="2">
    <location>
        <begin position="127"/>
        <end position="150"/>
    </location>
</feature>
<protein>
    <submittedName>
        <fullName evidence="3">Uncharacterized protein</fullName>
    </submittedName>
</protein>
<organism evidence="3 4">
    <name type="scientific">Lutzomyia longipalpis</name>
    <name type="common">Sand fly</name>
    <dbReference type="NCBI Taxonomy" id="7200"/>
    <lineage>
        <taxon>Eukaryota</taxon>
        <taxon>Metazoa</taxon>
        <taxon>Ecdysozoa</taxon>
        <taxon>Arthropoda</taxon>
        <taxon>Hexapoda</taxon>
        <taxon>Insecta</taxon>
        <taxon>Pterygota</taxon>
        <taxon>Neoptera</taxon>
        <taxon>Endopterygota</taxon>
        <taxon>Diptera</taxon>
        <taxon>Nematocera</taxon>
        <taxon>Psychodoidea</taxon>
        <taxon>Psychodidae</taxon>
        <taxon>Lutzomyia</taxon>
        <taxon>Lutzomyia</taxon>
    </lineage>
</organism>
<dbReference type="EMBL" id="AJWK01003155">
    <property type="status" value="NOT_ANNOTATED_CDS"/>
    <property type="molecule type" value="Genomic_DNA"/>
</dbReference>
<dbReference type="Proteomes" id="UP000092461">
    <property type="component" value="Unassembled WGS sequence"/>
</dbReference>
<evidence type="ECO:0000256" key="2">
    <source>
        <dbReference type="SAM" id="MobiDB-lite"/>
    </source>
</evidence>
<dbReference type="VEuPathDB" id="VectorBase:LLONM1_002409"/>
<dbReference type="AlphaFoldDB" id="A0A1B0CA09"/>
<keyword evidence="4" id="KW-1185">Reference proteome</keyword>
<keyword evidence="1" id="KW-0175">Coiled coil</keyword>